<feature type="region of interest" description="Disordered" evidence="1">
    <location>
        <begin position="400"/>
        <end position="427"/>
    </location>
</feature>
<dbReference type="Proteomes" id="UP000289738">
    <property type="component" value="Chromosome A08"/>
</dbReference>
<dbReference type="PANTHER" id="PTHR23172:SF68">
    <property type="entry name" value="DNAJ DOMAIN PROTEIN"/>
    <property type="match status" value="1"/>
</dbReference>
<feature type="region of interest" description="Disordered" evidence="1">
    <location>
        <begin position="234"/>
        <end position="262"/>
    </location>
</feature>
<dbReference type="AlphaFoldDB" id="A0A445BT01"/>
<dbReference type="PANTHER" id="PTHR23172">
    <property type="entry name" value="AUXILIN/CYCLIN G-ASSOCIATED KINASE-RELATED"/>
    <property type="match status" value="1"/>
</dbReference>
<proteinExistence type="predicted"/>
<evidence type="ECO:0008006" key="4">
    <source>
        <dbReference type="Google" id="ProtNLM"/>
    </source>
</evidence>
<comment type="caution">
    <text evidence="2">The sequence shown here is derived from an EMBL/GenBank/DDBJ whole genome shotgun (WGS) entry which is preliminary data.</text>
</comment>
<dbReference type="OrthoDB" id="1717591at2759"/>
<dbReference type="EMBL" id="SDMP01000008">
    <property type="protein sequence ID" value="RYR41839.1"/>
    <property type="molecule type" value="Genomic_DNA"/>
</dbReference>
<feature type="region of interest" description="Disordered" evidence="1">
    <location>
        <begin position="147"/>
        <end position="208"/>
    </location>
</feature>
<feature type="compositionally biased region" description="Polar residues" evidence="1">
    <location>
        <begin position="178"/>
        <end position="187"/>
    </location>
</feature>
<evidence type="ECO:0000256" key="1">
    <source>
        <dbReference type="SAM" id="MobiDB-lite"/>
    </source>
</evidence>
<feature type="compositionally biased region" description="Low complexity" evidence="1">
    <location>
        <begin position="372"/>
        <end position="384"/>
    </location>
</feature>
<sequence>MDEFGVLTERFGLKPQGKSAPMASSKRPTGVGGSQPGINSFNHPKSSSQNGSRSHQHSDSDFDGIFSPSNNKKTQNFGGLGDGIDDIFGPGAKSNTSKGSSFDYDSIFGGSNRPVSKPASNNDYVNDIFGVMPEKKGVGVDDLLDKIGGLNSSTSNKSSSNVKKAPDFDELIPGFGGSSSSKNGRASNKSPKPTATTNKPAAASHDDPFLVFETTSRAASSESFFDSLEQINKWNNSKGTRDSSGASPILRPPPKATNVTYSNKVNSSNVSSIDELEEFAMGKMQNNATRKANINTGDTKRNLAAKINKNKGGPAARVNQSNGVDDLESFFGTGSRSSSVPKSRASNMDNTFDHQLNDKGRSGVSQGVSHGVPPVSSASAKKPSAATSFDDLSLIFGGSPTSEFQEIEGESEERRKARLQRHQRTQERSLKALADMNQRDHQTKMEQEERHRIADYTDVQIKRWAAGKEANMRALLSSLQDVLWSECGWEPVSITDMISSTSVKKVYRKATLCIHPDKVQQKGATLEQKYIAEKVFDILKAAWTKFNAEELS</sequence>
<feature type="compositionally biased region" description="Low complexity" evidence="1">
    <location>
        <begin position="151"/>
        <end position="163"/>
    </location>
</feature>
<organism evidence="2 3">
    <name type="scientific">Arachis hypogaea</name>
    <name type="common">Peanut</name>
    <dbReference type="NCBI Taxonomy" id="3818"/>
    <lineage>
        <taxon>Eukaryota</taxon>
        <taxon>Viridiplantae</taxon>
        <taxon>Streptophyta</taxon>
        <taxon>Embryophyta</taxon>
        <taxon>Tracheophyta</taxon>
        <taxon>Spermatophyta</taxon>
        <taxon>Magnoliopsida</taxon>
        <taxon>eudicotyledons</taxon>
        <taxon>Gunneridae</taxon>
        <taxon>Pentapetalae</taxon>
        <taxon>rosids</taxon>
        <taxon>fabids</taxon>
        <taxon>Fabales</taxon>
        <taxon>Fabaceae</taxon>
        <taxon>Papilionoideae</taxon>
        <taxon>50 kb inversion clade</taxon>
        <taxon>dalbergioids sensu lato</taxon>
        <taxon>Dalbergieae</taxon>
        <taxon>Pterocarpus clade</taxon>
        <taxon>Arachis</taxon>
    </lineage>
</organism>
<feature type="region of interest" description="Disordered" evidence="1">
    <location>
        <begin position="329"/>
        <end position="384"/>
    </location>
</feature>
<dbReference type="Gramene" id="arahy.Tifrunner.gnm2.ann2.Ah08g071200.1">
    <property type="protein sequence ID" value="arahy.Tifrunner.gnm2.ann2.Ah08g071200.1-CDS"/>
    <property type="gene ID" value="arahy.Tifrunner.gnm2.ann2.Ah08g071200"/>
</dbReference>
<feature type="compositionally biased region" description="Basic and acidic residues" evidence="1">
    <location>
        <begin position="351"/>
        <end position="361"/>
    </location>
</feature>
<gene>
    <name evidence="2" type="ORF">Ahy_A08g038271</name>
</gene>
<keyword evidence="3" id="KW-1185">Reference proteome</keyword>
<dbReference type="GO" id="GO:0072318">
    <property type="term" value="P:clathrin coat disassembly"/>
    <property type="evidence" value="ECO:0007669"/>
    <property type="project" value="TreeGrafter"/>
</dbReference>
<feature type="compositionally biased region" description="Low complexity" evidence="1">
    <location>
        <begin position="335"/>
        <end position="346"/>
    </location>
</feature>
<feature type="compositionally biased region" description="Polar residues" evidence="1">
    <location>
        <begin position="67"/>
        <end position="76"/>
    </location>
</feature>
<name>A0A445BT01_ARAHY</name>
<evidence type="ECO:0000313" key="3">
    <source>
        <dbReference type="Proteomes" id="UP000289738"/>
    </source>
</evidence>
<accession>A0A445BT01</accession>
<dbReference type="SMR" id="A0A445BT01"/>
<reference evidence="2 3" key="1">
    <citation type="submission" date="2019-01" db="EMBL/GenBank/DDBJ databases">
        <title>Sequencing of cultivated peanut Arachis hypogaea provides insights into genome evolution and oil improvement.</title>
        <authorList>
            <person name="Chen X."/>
        </authorList>
    </citation>
    <scope>NUCLEOTIDE SEQUENCE [LARGE SCALE GENOMIC DNA]</scope>
    <source>
        <strain evidence="3">cv. Fuhuasheng</strain>
        <tissue evidence="2">Leaves</tissue>
    </source>
</reference>
<dbReference type="GO" id="GO:0005737">
    <property type="term" value="C:cytoplasm"/>
    <property type="evidence" value="ECO:0007669"/>
    <property type="project" value="TreeGrafter"/>
</dbReference>
<dbReference type="STRING" id="3818.A0A445BT01"/>
<feature type="compositionally biased region" description="Polar residues" evidence="1">
    <location>
        <begin position="36"/>
        <end position="53"/>
    </location>
</feature>
<dbReference type="SUPFAM" id="SSF46565">
    <property type="entry name" value="Chaperone J-domain"/>
    <property type="match status" value="1"/>
</dbReference>
<protein>
    <recommendedName>
        <fullName evidence="4">J domain-containing protein</fullName>
    </recommendedName>
</protein>
<dbReference type="GO" id="GO:0072583">
    <property type="term" value="P:clathrin-dependent endocytosis"/>
    <property type="evidence" value="ECO:0007669"/>
    <property type="project" value="TreeGrafter"/>
</dbReference>
<feature type="compositionally biased region" description="Low complexity" evidence="1">
    <location>
        <begin position="188"/>
        <end position="203"/>
    </location>
</feature>
<dbReference type="GO" id="GO:0031982">
    <property type="term" value="C:vesicle"/>
    <property type="evidence" value="ECO:0007669"/>
    <property type="project" value="TreeGrafter"/>
</dbReference>
<dbReference type="Gene3D" id="1.10.287.110">
    <property type="entry name" value="DnaJ domain"/>
    <property type="match status" value="1"/>
</dbReference>
<feature type="compositionally biased region" description="Polar residues" evidence="1">
    <location>
        <begin position="234"/>
        <end position="246"/>
    </location>
</feature>
<feature type="region of interest" description="Disordered" evidence="1">
    <location>
        <begin position="1"/>
        <end position="121"/>
    </location>
</feature>
<dbReference type="InterPro" id="IPR036869">
    <property type="entry name" value="J_dom_sf"/>
</dbReference>
<evidence type="ECO:0000313" key="2">
    <source>
        <dbReference type="EMBL" id="RYR41839.1"/>
    </source>
</evidence>
<dbReference type="GO" id="GO:0030276">
    <property type="term" value="F:clathrin binding"/>
    <property type="evidence" value="ECO:0007669"/>
    <property type="project" value="TreeGrafter"/>
</dbReference>